<keyword evidence="1" id="KW-0472">Membrane</keyword>
<name>A0R7P6_PELPD</name>
<reference evidence="2 3" key="1">
    <citation type="submission" date="2006-10" db="EMBL/GenBank/DDBJ databases">
        <title>Complete sequence of plasmid pPRO1 of Pelobacter propionicus DSM 2379.</title>
        <authorList>
            <consortium name="US DOE Joint Genome Institute"/>
            <person name="Copeland A."/>
            <person name="Lucas S."/>
            <person name="Lapidus A."/>
            <person name="Barry K."/>
            <person name="Detter J.C."/>
            <person name="Glavina del Rio T."/>
            <person name="Hammon N."/>
            <person name="Israni S."/>
            <person name="Dalin E."/>
            <person name="Tice H."/>
            <person name="Pitluck S."/>
            <person name="Saunders E."/>
            <person name="Brettin T."/>
            <person name="Bruce D."/>
            <person name="Han C."/>
            <person name="Tapia R."/>
            <person name="Schmutz J."/>
            <person name="Larimer F."/>
            <person name="Land M."/>
            <person name="Hauser L."/>
            <person name="Kyrpides N."/>
            <person name="Kim E."/>
            <person name="Lovley D."/>
            <person name="Richardson P."/>
        </authorList>
    </citation>
    <scope>NUCLEOTIDE SEQUENCE [LARGE SCALE GENOMIC DNA]</scope>
    <source>
        <strain evidence="3">DSM 2379 / NBRC 103807 / OttBd1</strain>
        <plasmid evidence="3">Plasmid pPRO1</plasmid>
    </source>
</reference>
<keyword evidence="3" id="KW-1185">Reference proteome</keyword>
<dbReference type="KEGG" id="ppd:Ppro_3765"/>
<keyword evidence="1" id="KW-0812">Transmembrane</keyword>
<evidence type="ECO:0000313" key="3">
    <source>
        <dbReference type="Proteomes" id="UP000006732"/>
    </source>
</evidence>
<evidence type="ECO:0000313" key="2">
    <source>
        <dbReference type="EMBL" id="ABL01354.1"/>
    </source>
</evidence>
<evidence type="ECO:0000256" key="1">
    <source>
        <dbReference type="SAM" id="Phobius"/>
    </source>
</evidence>
<evidence type="ECO:0008006" key="4">
    <source>
        <dbReference type="Google" id="ProtNLM"/>
    </source>
</evidence>
<gene>
    <name evidence="2" type="ordered locus">Ppro_3765</name>
</gene>
<feature type="transmembrane region" description="Helical" evidence="1">
    <location>
        <begin position="49"/>
        <end position="69"/>
    </location>
</feature>
<proteinExistence type="predicted"/>
<accession>A0R7P6</accession>
<sequence>MKSTSDKEKQMTFMEKAHKEIQMIDLFMIIMTVVWSIVLVLNIGGVIDANLWGIHFVFGAYWFLWAAGLHTRWNRTGLELEQMAKEVNCCYLFDRNDASSPLYSHDQHY</sequence>
<protein>
    <recommendedName>
        <fullName evidence="4">2TM domain-containing protein</fullName>
    </recommendedName>
</protein>
<dbReference type="AlphaFoldDB" id="A0R7P6"/>
<geneLocation type="plasmid" evidence="2 3">
    <name>pPRO1</name>
</geneLocation>
<dbReference type="EMBL" id="CP000483">
    <property type="protein sequence ID" value="ABL01354.1"/>
    <property type="molecule type" value="Genomic_DNA"/>
</dbReference>
<feature type="transmembrane region" description="Helical" evidence="1">
    <location>
        <begin position="21"/>
        <end position="43"/>
    </location>
</feature>
<dbReference type="HOGENOM" id="CLU_2181392_0_0_7"/>
<organism evidence="2 3">
    <name type="scientific">Pelobacter propionicus (strain DSM 2379 / NBRC 103807 / OttBd1)</name>
    <dbReference type="NCBI Taxonomy" id="338966"/>
    <lineage>
        <taxon>Bacteria</taxon>
        <taxon>Pseudomonadati</taxon>
        <taxon>Thermodesulfobacteriota</taxon>
        <taxon>Desulfuromonadia</taxon>
        <taxon>Desulfuromonadales</taxon>
        <taxon>Desulfuromonadaceae</taxon>
        <taxon>Pelobacter</taxon>
    </lineage>
</organism>
<keyword evidence="1" id="KW-1133">Transmembrane helix</keyword>
<keyword evidence="2" id="KW-0614">Plasmid</keyword>
<dbReference type="Proteomes" id="UP000006732">
    <property type="component" value="Plasmid pPRO1"/>
</dbReference>